<dbReference type="EMBL" id="JARKIE010000030">
    <property type="protein sequence ID" value="KAJ7697466.1"/>
    <property type="molecule type" value="Genomic_DNA"/>
</dbReference>
<organism evidence="1 2">
    <name type="scientific">Mycena rosella</name>
    <name type="common">Pink bonnet</name>
    <name type="synonym">Agaricus rosellus</name>
    <dbReference type="NCBI Taxonomy" id="1033263"/>
    <lineage>
        <taxon>Eukaryota</taxon>
        <taxon>Fungi</taxon>
        <taxon>Dikarya</taxon>
        <taxon>Basidiomycota</taxon>
        <taxon>Agaricomycotina</taxon>
        <taxon>Agaricomycetes</taxon>
        <taxon>Agaricomycetidae</taxon>
        <taxon>Agaricales</taxon>
        <taxon>Marasmiineae</taxon>
        <taxon>Mycenaceae</taxon>
        <taxon>Mycena</taxon>
    </lineage>
</organism>
<gene>
    <name evidence="1" type="ORF">B0H17DRAFT_928472</name>
</gene>
<dbReference type="AlphaFoldDB" id="A0AAD7GPC0"/>
<evidence type="ECO:0000313" key="2">
    <source>
        <dbReference type="Proteomes" id="UP001221757"/>
    </source>
</evidence>
<feature type="non-terminal residue" evidence="1">
    <location>
        <position position="1"/>
    </location>
</feature>
<name>A0AAD7GPC0_MYCRO</name>
<sequence length="256" mass="30172">MRKMVNSMSAKMEIGSPMASMYLLGYPDRYTSHRYVSFAWRPYGQFDGRFIASSGVDDYRYRPVVYNNVTLYEWIQCSDKKKHRFDDLNCEFDFEHNKPDADHYFEPGPSVDDTAYIDDEVSDWETDDEDDVILVKQAQIDKAKRPVRHAFTPEHDPFLSHSAMCRFENLTQIIPNFIGGALPRSDKGDRAAYCMTMLTLFKPWRSPMELKDSISTWDQVFRAHQFTPRQTQLMQNFNVRYECNDSRDDHFAQMKK</sequence>
<accession>A0AAD7GPC0</accession>
<dbReference type="Proteomes" id="UP001221757">
    <property type="component" value="Unassembled WGS sequence"/>
</dbReference>
<comment type="caution">
    <text evidence="1">The sequence shown here is derived from an EMBL/GenBank/DDBJ whole genome shotgun (WGS) entry which is preliminary data.</text>
</comment>
<protein>
    <submittedName>
        <fullName evidence="1">Uncharacterized protein</fullName>
    </submittedName>
</protein>
<evidence type="ECO:0000313" key="1">
    <source>
        <dbReference type="EMBL" id="KAJ7697466.1"/>
    </source>
</evidence>
<reference evidence="1" key="1">
    <citation type="submission" date="2023-03" db="EMBL/GenBank/DDBJ databases">
        <title>Massive genome expansion in bonnet fungi (Mycena s.s.) driven by repeated elements and novel gene families across ecological guilds.</title>
        <authorList>
            <consortium name="Lawrence Berkeley National Laboratory"/>
            <person name="Harder C.B."/>
            <person name="Miyauchi S."/>
            <person name="Viragh M."/>
            <person name="Kuo A."/>
            <person name="Thoen E."/>
            <person name="Andreopoulos B."/>
            <person name="Lu D."/>
            <person name="Skrede I."/>
            <person name="Drula E."/>
            <person name="Henrissat B."/>
            <person name="Morin E."/>
            <person name="Kohler A."/>
            <person name="Barry K."/>
            <person name="LaButti K."/>
            <person name="Morin E."/>
            <person name="Salamov A."/>
            <person name="Lipzen A."/>
            <person name="Mereny Z."/>
            <person name="Hegedus B."/>
            <person name="Baldrian P."/>
            <person name="Stursova M."/>
            <person name="Weitz H."/>
            <person name="Taylor A."/>
            <person name="Grigoriev I.V."/>
            <person name="Nagy L.G."/>
            <person name="Martin F."/>
            <person name="Kauserud H."/>
        </authorList>
    </citation>
    <scope>NUCLEOTIDE SEQUENCE</scope>
    <source>
        <strain evidence="1">CBHHK067</strain>
    </source>
</reference>
<proteinExistence type="predicted"/>
<keyword evidence="2" id="KW-1185">Reference proteome</keyword>